<evidence type="ECO:0000313" key="2">
    <source>
        <dbReference type="Proteomes" id="UP000286954"/>
    </source>
</evidence>
<name>A0A3T0EBG3_9PROT</name>
<gene>
    <name evidence="1" type="ORF">X907_1777</name>
</gene>
<proteinExistence type="predicted"/>
<dbReference type="KEGG" id="gak:X907_1777"/>
<dbReference type="EMBL" id="CP018911">
    <property type="protein sequence ID" value="AZU04308.1"/>
    <property type="molecule type" value="Genomic_DNA"/>
</dbReference>
<sequence>MGLVTEVRTSFKELTHGEVRKGHIDFPFPVGLRRAEPVFL</sequence>
<dbReference type="Proteomes" id="UP000286954">
    <property type="component" value="Chromosome"/>
</dbReference>
<protein>
    <submittedName>
        <fullName evidence="1">Uncharacterized protein</fullName>
    </submittedName>
</protein>
<keyword evidence="2" id="KW-1185">Reference proteome</keyword>
<dbReference type="AlphaFoldDB" id="A0A3T0EBG3"/>
<evidence type="ECO:0000313" key="1">
    <source>
        <dbReference type="EMBL" id="AZU04308.1"/>
    </source>
</evidence>
<reference evidence="1 2" key="1">
    <citation type="submission" date="2016-12" db="EMBL/GenBank/DDBJ databases">
        <title>The genome of dimorphic prosthecate Glycocaulis alkaliphilus 6b-8t, isolated from crude oil dictates its adaptability in petroleum environments.</title>
        <authorList>
            <person name="Wu X.-L."/>
            <person name="Geng S."/>
        </authorList>
    </citation>
    <scope>NUCLEOTIDE SEQUENCE [LARGE SCALE GENOMIC DNA]</scope>
    <source>
        <strain evidence="1 2">6B-8</strain>
    </source>
</reference>
<accession>A0A3T0EBG3</accession>
<organism evidence="1 2">
    <name type="scientific">Glycocaulis alkaliphilus</name>
    <dbReference type="NCBI Taxonomy" id="1434191"/>
    <lineage>
        <taxon>Bacteria</taxon>
        <taxon>Pseudomonadati</taxon>
        <taxon>Pseudomonadota</taxon>
        <taxon>Alphaproteobacteria</taxon>
        <taxon>Maricaulales</taxon>
        <taxon>Maricaulaceae</taxon>
        <taxon>Glycocaulis</taxon>
    </lineage>
</organism>